<dbReference type="PIRSF" id="PIRSF000428">
    <property type="entry name" value="P_Ac_trans"/>
    <property type="match status" value="1"/>
</dbReference>
<name>J9FQE1_9ZZZZ</name>
<proteinExistence type="inferred from homology"/>
<dbReference type="SUPFAM" id="SSF53659">
    <property type="entry name" value="Isocitrate/Isopropylmalate dehydrogenase-like"/>
    <property type="match status" value="1"/>
</dbReference>
<keyword evidence="2 5" id="KW-0808">Transferase</keyword>
<dbReference type="InterPro" id="IPR001763">
    <property type="entry name" value="Rhodanese-like_dom"/>
</dbReference>
<accession>J9FQE1</accession>
<dbReference type="CDD" id="cd00158">
    <property type="entry name" value="RHOD"/>
    <property type="match status" value="1"/>
</dbReference>
<protein>
    <submittedName>
        <fullName evidence="5">Phosphate acetyl/butyryltransferase</fullName>
        <ecNumber evidence="5">2.3.1.-</ecNumber>
    </submittedName>
</protein>
<dbReference type="Pfam" id="PF01515">
    <property type="entry name" value="PTA_PTB"/>
    <property type="match status" value="1"/>
</dbReference>
<dbReference type="Gene3D" id="3.40.718.10">
    <property type="entry name" value="Isopropylmalate Dehydrogenase"/>
    <property type="match status" value="1"/>
</dbReference>
<dbReference type="AlphaFoldDB" id="J9FQE1"/>
<evidence type="ECO:0000256" key="2">
    <source>
        <dbReference type="ARBA" id="ARBA00022679"/>
    </source>
</evidence>
<dbReference type="GO" id="GO:0016746">
    <property type="term" value="F:acyltransferase activity"/>
    <property type="evidence" value="ECO:0007669"/>
    <property type="project" value="UniProtKB-KW"/>
</dbReference>
<comment type="caution">
    <text evidence="5">The sequence shown here is derived from an EMBL/GenBank/DDBJ whole genome shotgun (WGS) entry which is preliminary data.</text>
</comment>
<dbReference type="PANTHER" id="PTHR43356">
    <property type="entry name" value="PHOSPHATE ACETYLTRANSFERASE"/>
    <property type="match status" value="1"/>
</dbReference>
<dbReference type="EC" id="2.3.1.-" evidence="5"/>
<evidence type="ECO:0000256" key="3">
    <source>
        <dbReference type="ARBA" id="ARBA00023315"/>
    </source>
</evidence>
<dbReference type="EMBL" id="AMCI01007938">
    <property type="protein sequence ID" value="EJW91807.1"/>
    <property type="molecule type" value="Genomic_DNA"/>
</dbReference>
<dbReference type="PANTHER" id="PTHR43356:SF2">
    <property type="entry name" value="PHOSPHATE ACETYLTRANSFERASE"/>
    <property type="match status" value="1"/>
</dbReference>
<evidence type="ECO:0000259" key="4">
    <source>
        <dbReference type="PROSITE" id="PS50206"/>
    </source>
</evidence>
<dbReference type="InterPro" id="IPR012147">
    <property type="entry name" value="P_Ac_Bu_trans"/>
</dbReference>
<sequence length="349" mass="38184">MQTSVSYSYFCHGFTEQKAVSFFFLEENRPPDSHSPFINQILIPMSSIRSFSDLITHLQGLGKRFRLAVVCGSDTSSAEAAMRAVREGYAEVYFVGDCAKVRQQPAVACYEGPYVHYVEAGNHEEAAQRAVTLVQEGGADILMKGLLHTETLLRAVLNKEWGILPKGRVLTHIAMAQIPAYHKLLFFTDAAVIPYPTHEQRLAQVGYLAQMLHNFGIEEPRLSLIHCAETVNEKFPHTLGYREIAERAAAGEWGPLRVDGPLDLRTSCDPIGLKLKGIESSLEGDADALIVPDIEVGNVLYKSLPLFAGAQMAGTLQGTLAPVVLPSRGDDTDAKFHSLALAAMCCPRG</sequence>
<evidence type="ECO:0000256" key="1">
    <source>
        <dbReference type="ARBA" id="ARBA00005656"/>
    </source>
</evidence>
<organism evidence="5">
    <name type="scientific">gut metagenome</name>
    <dbReference type="NCBI Taxonomy" id="749906"/>
    <lineage>
        <taxon>unclassified sequences</taxon>
        <taxon>metagenomes</taxon>
        <taxon>organismal metagenomes</taxon>
    </lineage>
</organism>
<comment type="similarity">
    <text evidence="1">Belongs to the phosphate acetyltransferase and butyryltransferase family.</text>
</comment>
<dbReference type="InterPro" id="IPR050500">
    <property type="entry name" value="Phos_Acetyltrans/Butyryltrans"/>
</dbReference>
<gene>
    <name evidence="5" type="ORF">EVA_20091</name>
</gene>
<dbReference type="InterPro" id="IPR002505">
    <property type="entry name" value="PTA_PTB"/>
</dbReference>
<reference evidence="5" key="1">
    <citation type="journal article" date="2012" name="PLoS ONE">
        <title>Gene sets for utilization of primary and secondary nutrition supplies in the distal gut of endangered iberian lynx.</title>
        <authorList>
            <person name="Alcaide M."/>
            <person name="Messina E."/>
            <person name="Richter M."/>
            <person name="Bargiela R."/>
            <person name="Peplies J."/>
            <person name="Huws S.A."/>
            <person name="Newbold C.J."/>
            <person name="Golyshin P.N."/>
            <person name="Simon M.A."/>
            <person name="Lopez G."/>
            <person name="Yakimov M.M."/>
            <person name="Ferrer M."/>
        </authorList>
    </citation>
    <scope>NUCLEOTIDE SEQUENCE</scope>
</reference>
<evidence type="ECO:0000313" key="5">
    <source>
        <dbReference type="EMBL" id="EJW91807.1"/>
    </source>
</evidence>
<keyword evidence="3 5" id="KW-0012">Acyltransferase</keyword>
<feature type="domain" description="Rhodanese" evidence="4">
    <location>
        <begin position="41"/>
        <end position="99"/>
    </location>
</feature>
<dbReference type="PROSITE" id="PS50206">
    <property type="entry name" value="RHODANESE_3"/>
    <property type="match status" value="1"/>
</dbReference>